<feature type="transmembrane region" description="Helical" evidence="6">
    <location>
        <begin position="78"/>
        <end position="97"/>
    </location>
</feature>
<accession>A0A8T0EXS4</accession>
<dbReference type="EMBL" id="JABXBU010001863">
    <property type="protein sequence ID" value="KAF8782900.1"/>
    <property type="molecule type" value="Genomic_DNA"/>
</dbReference>
<dbReference type="PANTHER" id="PTHR46273:SF4">
    <property type="entry name" value="AT19640P"/>
    <property type="match status" value="1"/>
</dbReference>
<keyword evidence="5 6" id="KW-0472">Membrane</keyword>
<feature type="transmembrane region" description="Helical" evidence="6">
    <location>
        <begin position="137"/>
        <end position="155"/>
    </location>
</feature>
<dbReference type="AlphaFoldDB" id="A0A8T0EXS4"/>
<keyword evidence="4 6" id="KW-1133">Transmembrane helix</keyword>
<evidence type="ECO:0000313" key="8">
    <source>
        <dbReference type="EMBL" id="KAF8782900.1"/>
    </source>
</evidence>
<dbReference type="PANTHER" id="PTHR46273">
    <property type="entry name" value="MYOSUPPRESSIN RECEPTOR 1, ISOFORM B-RELATED"/>
    <property type="match status" value="1"/>
</dbReference>
<keyword evidence="9" id="KW-1185">Reference proteome</keyword>
<reference evidence="8" key="1">
    <citation type="journal article" date="2020" name="bioRxiv">
        <title>Chromosome-level reference genome of the European wasp spider Argiope bruennichi: a resource for studies on range expansion and evolutionary adaptation.</title>
        <authorList>
            <person name="Sheffer M.M."/>
            <person name="Hoppe A."/>
            <person name="Krehenwinkel H."/>
            <person name="Uhl G."/>
            <person name="Kuss A.W."/>
            <person name="Jensen L."/>
            <person name="Jensen C."/>
            <person name="Gillespie R.G."/>
            <person name="Hoff K.J."/>
            <person name="Prost S."/>
        </authorList>
    </citation>
    <scope>NUCLEOTIDE SEQUENCE</scope>
</reference>
<comment type="caution">
    <text evidence="8">The sequence shown here is derived from an EMBL/GenBank/DDBJ whole genome shotgun (WGS) entry which is preliminary data.</text>
</comment>
<evidence type="ECO:0000256" key="3">
    <source>
        <dbReference type="ARBA" id="ARBA00022692"/>
    </source>
</evidence>
<feature type="transmembrane region" description="Helical" evidence="6">
    <location>
        <begin position="44"/>
        <end position="66"/>
    </location>
</feature>
<comment type="similarity">
    <text evidence="2">Belongs to the G-protein coupled receptor 1 family.</text>
</comment>
<name>A0A8T0EXS4_ARGBR</name>
<evidence type="ECO:0000256" key="6">
    <source>
        <dbReference type="SAM" id="Phobius"/>
    </source>
</evidence>
<dbReference type="Proteomes" id="UP000807504">
    <property type="component" value="Unassembled WGS sequence"/>
</dbReference>
<organism evidence="8 9">
    <name type="scientific">Argiope bruennichi</name>
    <name type="common">Wasp spider</name>
    <name type="synonym">Aranea bruennichi</name>
    <dbReference type="NCBI Taxonomy" id="94029"/>
    <lineage>
        <taxon>Eukaryota</taxon>
        <taxon>Metazoa</taxon>
        <taxon>Ecdysozoa</taxon>
        <taxon>Arthropoda</taxon>
        <taxon>Chelicerata</taxon>
        <taxon>Arachnida</taxon>
        <taxon>Araneae</taxon>
        <taxon>Araneomorphae</taxon>
        <taxon>Entelegynae</taxon>
        <taxon>Araneoidea</taxon>
        <taxon>Araneidae</taxon>
        <taxon>Argiope</taxon>
    </lineage>
</organism>
<sequence length="315" mass="35959">MILSNESEILLFRNMSPDTQSPQFQLQPYYGDQLEVYRNFYSSIHGYISIMVCLFGITANCMNIIVLTRKNMVSPINVILTGLAVADMMVMISYVPFSLHNYVRTGLEEKEKFTFGWALFTLFHAHFTVVNHTIATWLTVTVAIWRFMAVCYPAPTMRYRGIPQARIAIACTYIVCTIFSLTGLSFSLLKVLYEANMRRQRLKVGSENDKCHDRTTKMLLAVLFLFLLTQFPSGMLALLSGALGNEFFNNVYLNFGETMDILSLINSAVNFIIYCSMSRQFRQTFTFLFFTRFSKDKWAAIPPSEPTQTVGTACV</sequence>
<feature type="transmembrane region" description="Helical" evidence="6">
    <location>
        <begin position="113"/>
        <end position="130"/>
    </location>
</feature>
<dbReference type="InterPro" id="IPR019427">
    <property type="entry name" value="7TM_GPCR_serpentine_rcpt_Srw"/>
</dbReference>
<dbReference type="CDD" id="cd14978">
    <property type="entry name" value="7tmA_FMRFamide_R-like"/>
    <property type="match status" value="1"/>
</dbReference>
<protein>
    <submittedName>
        <fullName evidence="8">Sex peptide receptor like protein</fullName>
    </submittedName>
</protein>
<evidence type="ECO:0000256" key="1">
    <source>
        <dbReference type="ARBA" id="ARBA00004370"/>
    </source>
</evidence>
<evidence type="ECO:0000256" key="4">
    <source>
        <dbReference type="ARBA" id="ARBA00022989"/>
    </source>
</evidence>
<dbReference type="PROSITE" id="PS50262">
    <property type="entry name" value="G_PROTEIN_RECEP_F1_2"/>
    <property type="match status" value="1"/>
</dbReference>
<dbReference type="GO" id="GO:0008528">
    <property type="term" value="F:G protein-coupled peptide receptor activity"/>
    <property type="evidence" value="ECO:0007669"/>
    <property type="project" value="InterPro"/>
</dbReference>
<dbReference type="PRINTS" id="PR00237">
    <property type="entry name" value="GPCRRHODOPSN"/>
</dbReference>
<reference evidence="8" key="2">
    <citation type="submission" date="2020-06" db="EMBL/GenBank/DDBJ databases">
        <authorList>
            <person name="Sheffer M."/>
        </authorList>
    </citation>
    <scope>NUCLEOTIDE SEQUENCE</scope>
</reference>
<evidence type="ECO:0000313" key="9">
    <source>
        <dbReference type="Proteomes" id="UP000807504"/>
    </source>
</evidence>
<evidence type="ECO:0000256" key="2">
    <source>
        <dbReference type="ARBA" id="ARBA00010663"/>
    </source>
</evidence>
<feature type="transmembrane region" description="Helical" evidence="6">
    <location>
        <begin position="167"/>
        <end position="193"/>
    </location>
</feature>
<gene>
    <name evidence="8" type="ORF">HNY73_013133</name>
</gene>
<dbReference type="InterPro" id="IPR017452">
    <property type="entry name" value="GPCR_Rhodpsn_7TM"/>
</dbReference>
<evidence type="ECO:0000256" key="5">
    <source>
        <dbReference type="ARBA" id="ARBA00023136"/>
    </source>
</evidence>
<keyword evidence="8" id="KW-0675">Receptor</keyword>
<dbReference type="Pfam" id="PF10324">
    <property type="entry name" value="7TM_GPCR_Srw"/>
    <property type="match status" value="1"/>
</dbReference>
<dbReference type="InterPro" id="IPR000276">
    <property type="entry name" value="GPCR_Rhodpsn"/>
</dbReference>
<feature type="domain" description="G-protein coupled receptors family 1 profile" evidence="7">
    <location>
        <begin position="59"/>
        <end position="228"/>
    </location>
</feature>
<feature type="transmembrane region" description="Helical" evidence="6">
    <location>
        <begin position="259"/>
        <end position="277"/>
    </location>
</feature>
<dbReference type="SUPFAM" id="SSF81321">
    <property type="entry name" value="Family A G protein-coupled receptor-like"/>
    <property type="match status" value="1"/>
</dbReference>
<comment type="subcellular location">
    <subcellularLocation>
        <location evidence="1">Membrane</location>
    </subcellularLocation>
</comment>
<evidence type="ECO:0000259" key="7">
    <source>
        <dbReference type="PROSITE" id="PS50262"/>
    </source>
</evidence>
<feature type="transmembrane region" description="Helical" evidence="6">
    <location>
        <begin position="218"/>
        <end position="239"/>
    </location>
</feature>
<dbReference type="GO" id="GO:0005886">
    <property type="term" value="C:plasma membrane"/>
    <property type="evidence" value="ECO:0007669"/>
    <property type="project" value="TreeGrafter"/>
</dbReference>
<dbReference type="InterPro" id="IPR053219">
    <property type="entry name" value="GPCR_Dmsr-1"/>
</dbReference>
<keyword evidence="3 6" id="KW-0812">Transmembrane</keyword>
<proteinExistence type="inferred from homology"/>
<dbReference type="Gene3D" id="1.20.1070.10">
    <property type="entry name" value="Rhodopsin 7-helix transmembrane proteins"/>
    <property type="match status" value="2"/>
</dbReference>